<feature type="signal peptide" evidence="2">
    <location>
        <begin position="1"/>
        <end position="21"/>
    </location>
</feature>
<dbReference type="Proteomes" id="UP000734343">
    <property type="component" value="Unassembled WGS sequence"/>
</dbReference>
<comment type="caution">
    <text evidence="3">The sequence shown here is derived from an EMBL/GenBank/DDBJ whole genome shotgun (WGS) entry which is preliminary data.</text>
</comment>
<sequence length="319" mass="34221">MMYGKFGALGALLLVSGYVHAGYTTVTNVEKQTVGYDLSAISIPDQPGGASAWKENNSLSVVYDCGANGSVTYSLNVAGVQIDNKTWKTSNEGVGIRYKLEGAYDFFPSVETYPYTTKQPTCKEGKETTTYVHVRYQLVRLAAHVPAGGVGPLPNVTVNVNNDDPAAKDFSQLFLSGIAKNIKVNGCAIDAPSQVTLPDLYTADLLAGVNLQTTRIPITLKNCPGAVNNITYKFSPANGTMSYANGEMKTAPGSARGIYLRLTKENGQPYSLNGIFAIDHYQGSGDYSLPANISYYIHSVNDVRPGPVNEAITLTVDYN</sequence>
<dbReference type="RefSeq" id="WP_217174410.1">
    <property type="nucleotide sequence ID" value="NZ_CP126169.1"/>
</dbReference>
<dbReference type="EMBL" id="JAFMOW010000066">
    <property type="protein sequence ID" value="MBU9857272.1"/>
    <property type="molecule type" value="Genomic_DNA"/>
</dbReference>
<evidence type="ECO:0000256" key="2">
    <source>
        <dbReference type="SAM" id="SignalP"/>
    </source>
</evidence>
<organism evidence="3 4">
    <name type="scientific">Rahnella bonaserana</name>
    <dbReference type="NCBI Taxonomy" id="2816248"/>
    <lineage>
        <taxon>Bacteria</taxon>
        <taxon>Pseudomonadati</taxon>
        <taxon>Pseudomonadota</taxon>
        <taxon>Gammaproteobacteria</taxon>
        <taxon>Enterobacterales</taxon>
        <taxon>Yersiniaceae</taxon>
        <taxon>Rahnella</taxon>
    </lineage>
</organism>
<keyword evidence="1 2" id="KW-0732">Signal</keyword>
<evidence type="ECO:0000313" key="3">
    <source>
        <dbReference type="EMBL" id="MBU9857272.1"/>
    </source>
</evidence>
<gene>
    <name evidence="3" type="ORF">J1778_18535</name>
</gene>
<feature type="chain" id="PRO_5046111467" evidence="2">
    <location>
        <begin position="22"/>
        <end position="319"/>
    </location>
</feature>
<name>A0ABS6LYV8_9GAMM</name>
<protein>
    <submittedName>
        <fullName evidence="3">Type 1 fimbrial protein</fullName>
    </submittedName>
</protein>
<dbReference type="InterPro" id="IPR050263">
    <property type="entry name" value="Bact_Fimbrial_Adh_Pro"/>
</dbReference>
<keyword evidence="4" id="KW-1185">Reference proteome</keyword>
<evidence type="ECO:0000313" key="4">
    <source>
        <dbReference type="Proteomes" id="UP000734343"/>
    </source>
</evidence>
<dbReference type="PANTHER" id="PTHR33420">
    <property type="entry name" value="FIMBRIAL SUBUNIT ELFA-RELATED"/>
    <property type="match status" value="1"/>
</dbReference>
<dbReference type="PANTHER" id="PTHR33420:SF3">
    <property type="entry name" value="FIMBRIAL SUBUNIT ELFA"/>
    <property type="match status" value="1"/>
</dbReference>
<accession>A0ABS6LYV8</accession>
<evidence type="ECO:0000256" key="1">
    <source>
        <dbReference type="ARBA" id="ARBA00022729"/>
    </source>
</evidence>
<reference evidence="3 4" key="1">
    <citation type="submission" date="2021-03" db="EMBL/GenBank/DDBJ databases">
        <title>Five novel Rahnella species.</title>
        <authorList>
            <person name="Brady C."/>
            <person name="Asselin J."/>
            <person name="Beer S."/>
            <person name="Bruberg M.B."/>
            <person name="Crampton B."/>
            <person name="Venter S."/>
            <person name="Arnold D."/>
            <person name="Denman S."/>
        </authorList>
    </citation>
    <scope>NUCLEOTIDE SEQUENCE [LARGE SCALE GENOMIC DNA]</scope>
    <source>
        <strain evidence="3 4">H11b</strain>
    </source>
</reference>
<proteinExistence type="predicted"/>